<organism evidence="5 6">
    <name type="scientific">Aspergillus keveii</name>
    <dbReference type="NCBI Taxonomy" id="714993"/>
    <lineage>
        <taxon>Eukaryota</taxon>
        <taxon>Fungi</taxon>
        <taxon>Dikarya</taxon>
        <taxon>Ascomycota</taxon>
        <taxon>Pezizomycotina</taxon>
        <taxon>Eurotiomycetes</taxon>
        <taxon>Eurotiomycetidae</taxon>
        <taxon>Eurotiales</taxon>
        <taxon>Aspergillaceae</taxon>
        <taxon>Aspergillus</taxon>
        <taxon>Aspergillus subgen. Nidulantes</taxon>
    </lineage>
</organism>
<feature type="compositionally biased region" description="Low complexity" evidence="3">
    <location>
        <begin position="727"/>
        <end position="747"/>
    </location>
</feature>
<evidence type="ECO:0000313" key="5">
    <source>
        <dbReference type="EMBL" id="KAL2788781.1"/>
    </source>
</evidence>
<protein>
    <recommendedName>
        <fullName evidence="2">chitinase</fullName>
        <ecNumber evidence="2">3.2.1.14</ecNumber>
    </recommendedName>
</protein>
<dbReference type="SUPFAM" id="SSF51445">
    <property type="entry name" value="(Trans)glycosidases"/>
    <property type="match status" value="1"/>
</dbReference>
<keyword evidence="6" id="KW-1185">Reference proteome</keyword>
<dbReference type="InterPro" id="IPR011583">
    <property type="entry name" value="Chitinase_II/V-like_cat"/>
</dbReference>
<comment type="similarity">
    <text evidence="1">Belongs to the glycosyl hydrolase 18 family. Chitinase class V subfamily.</text>
</comment>
<dbReference type="InterPro" id="IPR017853">
    <property type="entry name" value="GH"/>
</dbReference>
<dbReference type="EC" id="3.2.1.14" evidence="2"/>
<feature type="compositionally biased region" description="Low complexity" evidence="3">
    <location>
        <begin position="1054"/>
        <end position="1063"/>
    </location>
</feature>
<name>A0ABR4FZV0_9EURO</name>
<evidence type="ECO:0000259" key="4">
    <source>
        <dbReference type="PROSITE" id="PS51910"/>
    </source>
</evidence>
<evidence type="ECO:0000256" key="2">
    <source>
        <dbReference type="ARBA" id="ARBA00012729"/>
    </source>
</evidence>
<dbReference type="InterPro" id="IPR029070">
    <property type="entry name" value="Chitinase_insertion_sf"/>
</dbReference>
<sequence>MNSWDEDYYEDFNALKGRKPGLKTYISIGGWDAGGKVFSNMARLFGTRRAFIDSSIQFMETHGFDEGVAADTKNLVTLMKELYQACNGKYGVTVTLPASYWYLKGFDLPGMAPYVDLFNVMAYDIHGTWDGDSQWTEPVVNPHTNLTGFYGRSFTLEDPSCTTSGCPFADSSELGSNSGGADPGRCASTSGILSNYEIARILEDYSPDIQYIAEAGVKWITWDSDQWVGYDDGQTLRQKRDLANSLCLGGTFGWALDLGGPGTMSDLANMDPNAGMEGADPDGDDSGSGNVLIGHEIYSEEWPTISCIPPCNFIFPPLTLSTPTTISFEAYTTSLEVVWPTTTVVTLPNGALSTSTGYSRTIHTTTLQFPPITTTAIPAWNWNITEGLPKDPVYRLSSSLLPPPYRITNPVNPELTTPGVPPTPVIRSVTPPPYPWSTNSEDRNPFPTVSFTSAPPGPLCTSGCGRRCNLFCSGPCSHECIDGGDDFYDPQDPDPPGRSGCRGPDCDNGECTGELCMYVGCDGGDCDSNSGICTGNDCRPIGCSGSDCGSDGHCSGSDCITAGCTGSGCNGGSGFCFGLHCFSFGCLGIGCGSNHRCTGRDCDIVTCSGKNCHYGVCTGKGCKPGGPEDGCDSGETAQHCTVMVAESRFAAGDAISTTTVTKSVCTTITACGAEPTTTTSTIDNAHRTITPSEWLFHPVRTGQAVWNQVADRIEASLGSWHPDDYGTATRPTTTTKPPPTTTTTSRYPPATSAAGCTLYNNQLGVCWSPCDPYTQTPIEASWKKGNPWCYLVNTDTNKGALCDEDSDCPKNFACQDWTFPQGGCRVPENEQTFPGGCDLMNNLQGVCWQKCDPQTGDLVDEPWYEGDPWCWLYDGKVGLFCDTSEDQKCYLNQEFVACQPDDWTHGGCAVDTPTFLTLFGPGDSSLVNSLSGSSAVPDFIMRLASVAPIIAVLPCSLGLAIRQNTAQITFIGAGDAQFTQGFPTDGSIVQITNPLSISLIASNSPGITCTLTGVDHGTTTVTGAATVDVGPPQTQIQGSCHVASTPPPPPVQPDPTGGQVQCS</sequence>
<dbReference type="EMBL" id="JBFTWV010000074">
    <property type="protein sequence ID" value="KAL2788781.1"/>
    <property type="molecule type" value="Genomic_DNA"/>
</dbReference>
<feature type="region of interest" description="Disordered" evidence="3">
    <location>
        <begin position="721"/>
        <end position="747"/>
    </location>
</feature>
<dbReference type="SMART" id="SM00636">
    <property type="entry name" value="Glyco_18"/>
    <property type="match status" value="1"/>
</dbReference>
<reference evidence="5 6" key="1">
    <citation type="submission" date="2024-07" db="EMBL/GenBank/DDBJ databases">
        <title>Section-level genome sequencing and comparative genomics of Aspergillus sections Usti and Cavernicolus.</title>
        <authorList>
            <consortium name="Lawrence Berkeley National Laboratory"/>
            <person name="Nybo J.L."/>
            <person name="Vesth T.C."/>
            <person name="Theobald S."/>
            <person name="Frisvad J.C."/>
            <person name="Larsen T.O."/>
            <person name="Kjaerboelling I."/>
            <person name="Rothschild-Mancinelli K."/>
            <person name="Lyhne E.K."/>
            <person name="Kogle M.E."/>
            <person name="Barry K."/>
            <person name="Clum A."/>
            <person name="Na H."/>
            <person name="Ledsgaard L."/>
            <person name="Lin J."/>
            <person name="Lipzen A."/>
            <person name="Kuo A."/>
            <person name="Riley R."/>
            <person name="Mondo S."/>
            <person name="Labutti K."/>
            <person name="Haridas S."/>
            <person name="Pangalinan J."/>
            <person name="Salamov A.A."/>
            <person name="Simmons B.A."/>
            <person name="Magnuson J.K."/>
            <person name="Chen J."/>
            <person name="Drula E."/>
            <person name="Henrissat B."/>
            <person name="Wiebenga A."/>
            <person name="Lubbers R.J."/>
            <person name="Gomes A.C."/>
            <person name="Makela M.R."/>
            <person name="Stajich J."/>
            <person name="Grigoriev I.V."/>
            <person name="Mortensen U.H."/>
            <person name="De Vries R.P."/>
            <person name="Baker S.E."/>
            <person name="Andersen M.R."/>
        </authorList>
    </citation>
    <scope>NUCLEOTIDE SEQUENCE [LARGE SCALE GENOMIC DNA]</scope>
    <source>
        <strain evidence="5 6">CBS 209.92</strain>
    </source>
</reference>
<dbReference type="PANTHER" id="PTHR11177:SF402">
    <property type="entry name" value="CHITINASE"/>
    <property type="match status" value="1"/>
</dbReference>
<dbReference type="PANTHER" id="PTHR11177">
    <property type="entry name" value="CHITINASE"/>
    <property type="match status" value="1"/>
</dbReference>
<accession>A0ABR4FZV0</accession>
<dbReference type="PROSITE" id="PS51910">
    <property type="entry name" value="GH18_2"/>
    <property type="match status" value="1"/>
</dbReference>
<evidence type="ECO:0000313" key="6">
    <source>
        <dbReference type="Proteomes" id="UP001610563"/>
    </source>
</evidence>
<proteinExistence type="inferred from homology"/>
<dbReference type="SUPFAM" id="SSF54556">
    <property type="entry name" value="Chitinase insertion domain"/>
    <property type="match status" value="1"/>
</dbReference>
<evidence type="ECO:0000256" key="3">
    <source>
        <dbReference type="SAM" id="MobiDB-lite"/>
    </source>
</evidence>
<evidence type="ECO:0000256" key="1">
    <source>
        <dbReference type="ARBA" id="ARBA00008682"/>
    </source>
</evidence>
<gene>
    <name evidence="5" type="ORF">BJX66DRAFT_339943</name>
</gene>
<dbReference type="Gene3D" id="3.20.20.80">
    <property type="entry name" value="Glycosidases"/>
    <property type="match status" value="1"/>
</dbReference>
<dbReference type="InterPro" id="IPR050314">
    <property type="entry name" value="Glycosyl_Hydrlase_18"/>
</dbReference>
<dbReference type="InterPro" id="IPR001223">
    <property type="entry name" value="Glyco_hydro18_cat"/>
</dbReference>
<dbReference type="Proteomes" id="UP001610563">
    <property type="component" value="Unassembled WGS sequence"/>
</dbReference>
<dbReference type="Gene3D" id="3.10.50.10">
    <property type="match status" value="1"/>
</dbReference>
<comment type="caution">
    <text evidence="5">The sequence shown here is derived from an EMBL/GenBank/DDBJ whole genome shotgun (WGS) entry which is preliminary data.</text>
</comment>
<dbReference type="Pfam" id="PF00704">
    <property type="entry name" value="Glyco_hydro_18"/>
    <property type="match status" value="1"/>
</dbReference>
<feature type="domain" description="GH18" evidence="4">
    <location>
        <begin position="1"/>
        <end position="275"/>
    </location>
</feature>
<feature type="region of interest" description="Disordered" evidence="3">
    <location>
        <begin position="1040"/>
        <end position="1063"/>
    </location>
</feature>